<proteinExistence type="inferred from homology"/>
<comment type="function">
    <text evidence="9">Involved in the organization of the mitochondrial membranes and the global structure of the mitochondria. Also required for mitochondrial distribution and mobility as well as for the maintenance of mitochondrial DNA nucleoids structures.</text>
</comment>
<reference evidence="12" key="1">
    <citation type="submission" date="2016-04" db="EMBL/GenBank/DDBJ databases">
        <authorList>
            <person name="Nguyen H.D."/>
            <person name="Kesanakurti P."/>
            <person name="Cullis J."/>
            <person name="Levesque C.A."/>
            <person name="Hambleton S."/>
        </authorList>
    </citation>
    <scope>NUCLEOTIDE SEQUENCE</scope>
    <source>
        <strain evidence="12">DAOMC 238032</strain>
    </source>
</reference>
<evidence type="ECO:0000256" key="6">
    <source>
        <dbReference type="ARBA" id="ARBA00022989"/>
    </source>
</evidence>
<keyword evidence="3 11" id="KW-0812">Transmembrane</keyword>
<accession>A0A8T8SSK7</accession>
<organism evidence="12 13">
    <name type="scientific">Tilletia caries</name>
    <name type="common">wheat bunt fungus</name>
    <dbReference type="NCBI Taxonomy" id="13290"/>
    <lineage>
        <taxon>Eukaryota</taxon>
        <taxon>Fungi</taxon>
        <taxon>Dikarya</taxon>
        <taxon>Basidiomycota</taxon>
        <taxon>Ustilaginomycotina</taxon>
        <taxon>Exobasidiomycetes</taxon>
        <taxon>Tilletiales</taxon>
        <taxon>Tilletiaceae</taxon>
        <taxon>Tilletia</taxon>
    </lineage>
</organism>
<comment type="subcellular location">
    <subcellularLocation>
        <location evidence="1">Mitochondrion inner membrane</location>
    </subcellularLocation>
</comment>
<comment type="similarity">
    <text evidence="2">Belongs to the MDM31/MDM32 family.</text>
</comment>
<reference evidence="12" key="2">
    <citation type="journal article" date="2019" name="IMA Fungus">
        <title>Genome sequencing and comparison of five Tilletia species to identify candidate genes for the detection of regulated species infecting wheat.</title>
        <authorList>
            <person name="Nguyen H.D.T."/>
            <person name="Sultana T."/>
            <person name="Kesanakurti P."/>
            <person name="Hambleton S."/>
        </authorList>
    </citation>
    <scope>NUCLEOTIDE SEQUENCE</scope>
    <source>
        <strain evidence="12">DAOMC 238032</strain>
    </source>
</reference>
<evidence type="ECO:0000256" key="11">
    <source>
        <dbReference type="SAM" id="Phobius"/>
    </source>
</evidence>
<keyword evidence="6 11" id="KW-1133">Transmembrane helix</keyword>
<dbReference type="GO" id="GO:0005743">
    <property type="term" value="C:mitochondrial inner membrane"/>
    <property type="evidence" value="ECO:0007669"/>
    <property type="project" value="UniProtKB-SubCell"/>
</dbReference>
<evidence type="ECO:0000256" key="5">
    <source>
        <dbReference type="ARBA" id="ARBA00022946"/>
    </source>
</evidence>
<evidence type="ECO:0000313" key="12">
    <source>
        <dbReference type="EMBL" id="KAE8247657.1"/>
    </source>
</evidence>
<evidence type="ECO:0000256" key="8">
    <source>
        <dbReference type="ARBA" id="ARBA00023136"/>
    </source>
</evidence>
<evidence type="ECO:0000256" key="1">
    <source>
        <dbReference type="ARBA" id="ARBA00004273"/>
    </source>
</evidence>
<evidence type="ECO:0000256" key="2">
    <source>
        <dbReference type="ARBA" id="ARBA00005687"/>
    </source>
</evidence>
<feature type="region of interest" description="Disordered" evidence="10">
    <location>
        <begin position="146"/>
        <end position="184"/>
    </location>
</feature>
<evidence type="ECO:0000256" key="10">
    <source>
        <dbReference type="SAM" id="MobiDB-lite"/>
    </source>
</evidence>
<feature type="region of interest" description="Disordered" evidence="10">
    <location>
        <begin position="872"/>
        <end position="905"/>
    </location>
</feature>
<dbReference type="EMBL" id="LWDD02001502">
    <property type="protein sequence ID" value="KAE8247657.1"/>
    <property type="molecule type" value="Genomic_DNA"/>
</dbReference>
<evidence type="ECO:0000256" key="4">
    <source>
        <dbReference type="ARBA" id="ARBA00022792"/>
    </source>
</evidence>
<feature type="compositionally biased region" description="Polar residues" evidence="10">
    <location>
        <begin position="101"/>
        <end position="114"/>
    </location>
</feature>
<comment type="caution">
    <text evidence="12">The sequence shown here is derived from an EMBL/GenBank/DDBJ whole genome shotgun (WGS) entry which is preliminary data.</text>
</comment>
<evidence type="ECO:0000313" key="13">
    <source>
        <dbReference type="Proteomes" id="UP000077671"/>
    </source>
</evidence>
<name>A0A8T8SSK7_9BASI</name>
<dbReference type="Pfam" id="PF08118">
    <property type="entry name" value="MDM31_MDM32"/>
    <property type="match status" value="1"/>
</dbReference>
<gene>
    <name evidence="12" type="ORF">A4X03_0g6987</name>
</gene>
<protein>
    <recommendedName>
        <fullName evidence="14">Mitochondrial distribution and morphology protein family 31/32</fullName>
    </recommendedName>
</protein>
<evidence type="ECO:0000256" key="9">
    <source>
        <dbReference type="ARBA" id="ARBA00025191"/>
    </source>
</evidence>
<sequence length="905" mass="99657">MQSVGTLLRSASAAKPAVWTSASTVIARRAFSGEAQRYSTIHAFFRRSARDALAAQVQAAGLGRRSIHSSLSRSQGADKPPGTSTSSSTSQEDEATKTSKSEQTTGQPKSDSVQHASARHHAAAFRNWPASLRELALTAVGAGAAQNASSSSTSPSSSSSNSKGPSPLSTQSSPHPPDHPHHVTWARPTQEDLLRLAQGFWQRTRIRFKWFTIRSFRRFNADDISAFFTLGGLSTILLLILGTTTFVSVFVFALNALSFDQWIARKIADYLTAETGVVVVFESAIVPKWKDSKIAFKNVYLTKRPQPKEATPQSKYERAKRLLRTRNRRGTATTAGQGMAWEGMHYDEDFALQGNSVIAPINGDDRRVLEDEDDELADVDTNFTMFDLNVDSIDISLSFSRWWDGKGLVTNATIKGVRGVVDRRNVWWDPAKPYDPKEHRRRPKIGDFQLDSLVLEDFLVTVYQPSPPGSLPGAAPFRPFNFSIFRAHLPRFRRQWLFYDLLNAEYITGQLDGCLFSLHKPQTIGRSIEQEWERTNGDHPDGRPSPWKTMSRFRIDGVNIDHIKSQTGITGPMSWITSGKYDFVADIRFPREDSDNVDLQVILAELVDNLSAVVSGGIGPDRSNGPEADAHRAIPGQARLSGPAIEFRKAQIRSAAEGTGNAGAYGSDEDERVLNAAELGAEEGLGLGLTRREGSQRDEAELRAELAKHLPPAPSPAVVIDVDIRFKDIKAAVPLFAKDLSYRDNAFVRPIVAFMNANRTLIPIRCRIVHDLSEFDGSFDLSQTGLIPIMSAKVSVLYASPSTPDPKSALNTQPLLNIGLFFYPSQIHEALAHHVASQNANHQRLRNVSLWSLQMTAHAALTLVKNVRDSFARSTPPTYSGTEPEQGKVALGSFRRNSPGTLPPT</sequence>
<feature type="compositionally biased region" description="Polar residues" evidence="10">
    <location>
        <begin position="872"/>
        <end position="883"/>
    </location>
</feature>
<evidence type="ECO:0000256" key="3">
    <source>
        <dbReference type="ARBA" id="ARBA00022692"/>
    </source>
</evidence>
<dbReference type="PANTHER" id="PTHR31068">
    <property type="entry name" value="MITOCHONDRIAL DISTRIBUTION AND MORPHOLOGY PROTEIN 31"/>
    <property type="match status" value="1"/>
</dbReference>
<dbReference type="Proteomes" id="UP000077671">
    <property type="component" value="Unassembled WGS sequence"/>
</dbReference>
<dbReference type="InterPro" id="IPR012571">
    <property type="entry name" value="Mdm31/Mdm32"/>
</dbReference>
<feature type="transmembrane region" description="Helical" evidence="11">
    <location>
        <begin position="224"/>
        <end position="257"/>
    </location>
</feature>
<dbReference type="PANTHER" id="PTHR31068:SF0">
    <property type="entry name" value="MITOCHONDRIAL DISTRIBUTION AND MORPHOLOGY PROTEIN 31"/>
    <property type="match status" value="1"/>
</dbReference>
<dbReference type="GO" id="GO:0000001">
    <property type="term" value="P:mitochondrion inheritance"/>
    <property type="evidence" value="ECO:0007669"/>
    <property type="project" value="InterPro"/>
</dbReference>
<feature type="compositionally biased region" description="Low complexity" evidence="10">
    <location>
        <begin position="149"/>
        <end position="169"/>
    </location>
</feature>
<dbReference type="AlphaFoldDB" id="A0A8T8SSK7"/>
<keyword evidence="5" id="KW-0809">Transit peptide</keyword>
<keyword evidence="8 11" id="KW-0472">Membrane</keyword>
<dbReference type="GO" id="GO:0007005">
    <property type="term" value="P:mitochondrion organization"/>
    <property type="evidence" value="ECO:0007669"/>
    <property type="project" value="InterPro"/>
</dbReference>
<feature type="compositionally biased region" description="Polar residues" evidence="10">
    <location>
        <begin position="895"/>
        <end position="905"/>
    </location>
</feature>
<evidence type="ECO:0008006" key="14">
    <source>
        <dbReference type="Google" id="ProtNLM"/>
    </source>
</evidence>
<keyword evidence="7" id="KW-0496">Mitochondrion</keyword>
<keyword evidence="4" id="KW-0999">Mitochondrion inner membrane</keyword>
<feature type="region of interest" description="Disordered" evidence="10">
    <location>
        <begin position="63"/>
        <end position="122"/>
    </location>
</feature>
<evidence type="ECO:0000256" key="7">
    <source>
        <dbReference type="ARBA" id="ARBA00023128"/>
    </source>
</evidence>